<dbReference type="AlphaFoldDB" id="A0A425XY30"/>
<sequence length="72" mass="8112">MSGLNSAGVILDKKYYADFLCYNEIIVELKALKSLDDNHMAQIMNCMKATNKKVGLLVNFGSHSLEYNRVIL</sequence>
<organism evidence="1 2">
    <name type="scientific">Ancylomarina euxinus</name>
    <dbReference type="NCBI Taxonomy" id="2283627"/>
    <lineage>
        <taxon>Bacteria</taxon>
        <taxon>Pseudomonadati</taxon>
        <taxon>Bacteroidota</taxon>
        <taxon>Bacteroidia</taxon>
        <taxon>Marinilabiliales</taxon>
        <taxon>Marinifilaceae</taxon>
        <taxon>Ancylomarina</taxon>
    </lineage>
</organism>
<proteinExistence type="predicted"/>
<dbReference type="Pfam" id="PF13366">
    <property type="entry name" value="PDDEXK_3"/>
    <property type="match status" value="1"/>
</dbReference>
<comment type="caution">
    <text evidence="1">The sequence shown here is derived from an EMBL/GenBank/DDBJ whole genome shotgun (WGS) entry which is preliminary data.</text>
</comment>
<name>A0A425XY30_9BACT</name>
<gene>
    <name evidence="1" type="ORF">DWB61_14160</name>
</gene>
<reference evidence="1 2" key="1">
    <citation type="submission" date="2018-07" db="EMBL/GenBank/DDBJ databases">
        <title>Draft genome sequence of Ancylomarina sp. M1P.</title>
        <authorList>
            <person name="Yadav S."/>
            <person name="Villanueva L."/>
            <person name="Damste J.S.S."/>
        </authorList>
    </citation>
    <scope>NUCLEOTIDE SEQUENCE [LARGE SCALE GENOMIC DNA]</scope>
    <source>
        <strain evidence="1 2">M1P</strain>
    </source>
</reference>
<dbReference type="EMBL" id="QQWG01000017">
    <property type="protein sequence ID" value="RRG19693.1"/>
    <property type="molecule type" value="Genomic_DNA"/>
</dbReference>
<evidence type="ECO:0000313" key="1">
    <source>
        <dbReference type="EMBL" id="RRG19693.1"/>
    </source>
</evidence>
<keyword evidence="2" id="KW-1185">Reference proteome</keyword>
<accession>A0A425XY30</accession>
<dbReference type="InterPro" id="IPR026350">
    <property type="entry name" value="GxxExxY"/>
</dbReference>
<dbReference type="OrthoDB" id="9806869at2"/>
<evidence type="ECO:0000313" key="2">
    <source>
        <dbReference type="Proteomes" id="UP000285794"/>
    </source>
</evidence>
<dbReference type="Proteomes" id="UP000285794">
    <property type="component" value="Unassembled WGS sequence"/>
</dbReference>
<dbReference type="NCBIfam" id="TIGR04256">
    <property type="entry name" value="GxxExxY"/>
    <property type="match status" value="1"/>
</dbReference>
<protein>
    <submittedName>
        <fullName evidence="1">GxxExxY protein</fullName>
    </submittedName>
</protein>